<accession>A0ACB9NEE0</accession>
<name>A0ACB9NEE0_BAUVA</name>
<evidence type="ECO:0000313" key="2">
    <source>
        <dbReference type="Proteomes" id="UP000828941"/>
    </source>
</evidence>
<evidence type="ECO:0000313" key="1">
    <source>
        <dbReference type="EMBL" id="KAI4334748.1"/>
    </source>
</evidence>
<organism evidence="1 2">
    <name type="scientific">Bauhinia variegata</name>
    <name type="common">Purple orchid tree</name>
    <name type="synonym">Phanera variegata</name>
    <dbReference type="NCBI Taxonomy" id="167791"/>
    <lineage>
        <taxon>Eukaryota</taxon>
        <taxon>Viridiplantae</taxon>
        <taxon>Streptophyta</taxon>
        <taxon>Embryophyta</taxon>
        <taxon>Tracheophyta</taxon>
        <taxon>Spermatophyta</taxon>
        <taxon>Magnoliopsida</taxon>
        <taxon>eudicotyledons</taxon>
        <taxon>Gunneridae</taxon>
        <taxon>Pentapetalae</taxon>
        <taxon>rosids</taxon>
        <taxon>fabids</taxon>
        <taxon>Fabales</taxon>
        <taxon>Fabaceae</taxon>
        <taxon>Cercidoideae</taxon>
        <taxon>Cercideae</taxon>
        <taxon>Bauhiniinae</taxon>
        <taxon>Bauhinia</taxon>
    </lineage>
</organism>
<gene>
    <name evidence="1" type="ORF">L6164_013460</name>
</gene>
<comment type="caution">
    <text evidence="1">The sequence shown here is derived from an EMBL/GenBank/DDBJ whole genome shotgun (WGS) entry which is preliminary data.</text>
</comment>
<dbReference type="Proteomes" id="UP000828941">
    <property type="component" value="Chromosome 6"/>
</dbReference>
<protein>
    <submittedName>
        <fullName evidence="1">Uncharacterized protein</fullName>
    </submittedName>
</protein>
<keyword evidence="2" id="KW-1185">Reference proteome</keyword>
<reference evidence="1 2" key="1">
    <citation type="journal article" date="2022" name="DNA Res.">
        <title>Chromosomal-level genome assembly of the orchid tree Bauhinia variegata (Leguminosae; Cercidoideae) supports the allotetraploid origin hypothesis of Bauhinia.</title>
        <authorList>
            <person name="Zhong Y."/>
            <person name="Chen Y."/>
            <person name="Zheng D."/>
            <person name="Pang J."/>
            <person name="Liu Y."/>
            <person name="Luo S."/>
            <person name="Meng S."/>
            <person name="Qian L."/>
            <person name="Wei D."/>
            <person name="Dai S."/>
            <person name="Zhou R."/>
        </authorList>
    </citation>
    <scope>NUCLEOTIDE SEQUENCE [LARGE SCALE GENOMIC DNA]</scope>
    <source>
        <strain evidence="1">BV-YZ2020</strain>
    </source>
</reference>
<proteinExistence type="predicted"/>
<sequence length="150" mass="16909">MPLSILELQHRGCVLSLFDEGVVNDEFNRIYSLKKTREPDCVVKLIEEYIVDADTIISELSSLIDTPNVDVTKLGALARKLEEKSQRIGAEHMRAASADLIQAYGQIHKANFSRALAGVSNEFIYTKMKFEYFLKLEQKIIGERGEGSQT</sequence>
<dbReference type="EMBL" id="CM039431">
    <property type="protein sequence ID" value="KAI4334748.1"/>
    <property type="molecule type" value="Genomic_DNA"/>
</dbReference>